<comment type="caution">
    <text evidence="1">The sequence shown here is derived from an EMBL/GenBank/DDBJ whole genome shotgun (WGS) entry which is preliminary data.</text>
</comment>
<accession>A0A645DLV6</accession>
<gene>
    <name evidence="1" type="ORF">SDC9_137551</name>
</gene>
<sequence>MGKDTGQEVIGRLGESLLPFRVVKYIFPVLIQGHIGVHAGAGLSEDGLRHKGGVQAVLLGDDFDRHFKGHDVVGRFERVGVFKVDLVLAGRHLVVGGLDFKAHVFQRDADFSSGGLAMIQRPQIKIARLVVGLGGGLTRVVGLKQEELAFGADVKGVKPHVCCFFERTFEYVARISHKRGTVCIVYVTDEAGGLAVRALLPWEYREGIQVRVEVLVGLVDADKPLDGRTVKHDLIV</sequence>
<dbReference type="AlphaFoldDB" id="A0A645DLV6"/>
<organism evidence="1">
    <name type="scientific">bioreactor metagenome</name>
    <dbReference type="NCBI Taxonomy" id="1076179"/>
    <lineage>
        <taxon>unclassified sequences</taxon>
        <taxon>metagenomes</taxon>
        <taxon>ecological metagenomes</taxon>
    </lineage>
</organism>
<name>A0A645DLV6_9ZZZZ</name>
<reference evidence="1" key="1">
    <citation type="submission" date="2019-08" db="EMBL/GenBank/DDBJ databases">
        <authorList>
            <person name="Kucharzyk K."/>
            <person name="Murdoch R.W."/>
            <person name="Higgins S."/>
            <person name="Loffler F."/>
        </authorList>
    </citation>
    <scope>NUCLEOTIDE SEQUENCE</scope>
</reference>
<evidence type="ECO:0000313" key="1">
    <source>
        <dbReference type="EMBL" id="MPM90430.1"/>
    </source>
</evidence>
<protein>
    <submittedName>
        <fullName evidence="1">Uncharacterized protein</fullName>
    </submittedName>
</protein>
<proteinExistence type="predicted"/>
<dbReference type="EMBL" id="VSSQ01037675">
    <property type="protein sequence ID" value="MPM90430.1"/>
    <property type="molecule type" value="Genomic_DNA"/>
</dbReference>